<sequence length="367" mass="40486">MHYNFGAAARLLSARATQRKLLGEKDAEDLNDFVIQEQWMLLNPIDEADDDADENLPHEVALLSSPFSVVGDEVAASEEVRIAVEVEALSADENKDQADASDSAAPKLELSLSEDDLDALLRSLPASPPFDSEDDSPADERCGDGRGSEMQWVLSFLSDPNAAAQHDAEAKNLLGISNKQDDDNYQSFLRELDQHDYRFRLEPKATNLTETAIDESEDSEEEDWELNRRAIKAKGGAEMPAASTEKRAKSVKTNADKKLPSLPTTPGSANKLAPPAPMQWNPPATKTTLRAPEVRSTSRLPQWSGRMASSTLTDPSTPANPKDKRMELCMEINQMLQNSGEFQFPRHMFPLHNENNQCKANQSTPPA</sequence>
<evidence type="ECO:0000256" key="1">
    <source>
        <dbReference type="SAM" id="MobiDB-lite"/>
    </source>
</evidence>
<reference evidence="2" key="1">
    <citation type="submission" date="2022-11" db="EMBL/GenBank/DDBJ databases">
        <authorList>
            <person name="Morgan W.R."/>
            <person name="Tartar A."/>
        </authorList>
    </citation>
    <scope>NUCLEOTIDE SEQUENCE</scope>
    <source>
        <strain evidence="2">ARSEF 373</strain>
    </source>
</reference>
<proteinExistence type="predicted"/>
<keyword evidence="3" id="KW-1185">Reference proteome</keyword>
<feature type="compositionally biased region" description="Polar residues" evidence="1">
    <location>
        <begin position="295"/>
        <end position="319"/>
    </location>
</feature>
<evidence type="ECO:0000313" key="2">
    <source>
        <dbReference type="EMBL" id="DAZ94608.1"/>
    </source>
</evidence>
<reference evidence="2" key="2">
    <citation type="journal article" date="2023" name="Microbiol Resour">
        <title>Decontamination and Annotation of the Draft Genome Sequence of the Oomycete Lagenidium giganteum ARSEF 373.</title>
        <authorList>
            <person name="Morgan W.R."/>
            <person name="Tartar A."/>
        </authorList>
    </citation>
    <scope>NUCLEOTIDE SEQUENCE</scope>
    <source>
        <strain evidence="2">ARSEF 373</strain>
    </source>
</reference>
<organism evidence="2 3">
    <name type="scientific">Lagenidium giganteum</name>
    <dbReference type="NCBI Taxonomy" id="4803"/>
    <lineage>
        <taxon>Eukaryota</taxon>
        <taxon>Sar</taxon>
        <taxon>Stramenopiles</taxon>
        <taxon>Oomycota</taxon>
        <taxon>Peronosporomycetes</taxon>
        <taxon>Pythiales</taxon>
        <taxon>Pythiaceae</taxon>
    </lineage>
</organism>
<evidence type="ECO:0000313" key="3">
    <source>
        <dbReference type="Proteomes" id="UP001146120"/>
    </source>
</evidence>
<dbReference type="EMBL" id="DAKRPA010000242">
    <property type="protein sequence ID" value="DAZ94608.1"/>
    <property type="molecule type" value="Genomic_DNA"/>
</dbReference>
<protein>
    <submittedName>
        <fullName evidence="2">Uncharacterized protein</fullName>
    </submittedName>
</protein>
<feature type="region of interest" description="Disordered" evidence="1">
    <location>
        <begin position="233"/>
        <end position="321"/>
    </location>
</feature>
<name>A0AAV2YLB3_9STRA</name>
<dbReference type="AlphaFoldDB" id="A0AAV2YLB3"/>
<dbReference type="Proteomes" id="UP001146120">
    <property type="component" value="Unassembled WGS sequence"/>
</dbReference>
<feature type="compositionally biased region" description="Basic and acidic residues" evidence="1">
    <location>
        <begin position="244"/>
        <end position="259"/>
    </location>
</feature>
<feature type="region of interest" description="Disordered" evidence="1">
    <location>
        <begin position="122"/>
        <end position="146"/>
    </location>
</feature>
<accession>A0AAV2YLB3</accession>
<gene>
    <name evidence="2" type="ORF">N0F65_005371</name>
</gene>
<comment type="caution">
    <text evidence="2">The sequence shown here is derived from an EMBL/GenBank/DDBJ whole genome shotgun (WGS) entry which is preliminary data.</text>
</comment>